<name>A0A9X3HXC5_9VIBR</name>
<dbReference type="Proteomes" id="UP001155587">
    <property type="component" value="Unassembled WGS sequence"/>
</dbReference>
<comment type="caution">
    <text evidence="1">The sequence shown here is derived from an EMBL/GenBank/DDBJ whole genome shotgun (WGS) entry which is preliminary data.</text>
</comment>
<accession>A0A9X3HXC5</accession>
<dbReference type="RefSeq" id="WP_265676113.1">
    <property type="nucleotide sequence ID" value="NZ_JAKRRY010000023.1"/>
</dbReference>
<dbReference type="EMBL" id="JAKRRY010000023">
    <property type="protein sequence ID" value="MCW8347585.1"/>
    <property type="molecule type" value="Genomic_DNA"/>
</dbReference>
<protein>
    <recommendedName>
        <fullName evidence="3">Helix-turn-helix domain-containing protein</fullName>
    </recommendedName>
</protein>
<gene>
    <name evidence="1" type="ORF">MD535_16410</name>
</gene>
<keyword evidence="2" id="KW-1185">Reference proteome</keyword>
<sequence>MLAQPTRDRHYRLPIFDHTTKIDAWFSEITILIEGPYCLHYDYAEQYNVIQKHHASEPNSPRFSLKDLYKRQHKHFPINMKHLVLFLPDFSCKVDMQRRYLTLIHYLCHHSNKFSGQCYKTIPQIQSALCISQPTLHRMIMTLESYDWLATQYTSVQRYDTKYKAPKTPTKTLTLTPIFWACISGMPINGNLVKQAVIPAMQAVHNCWGMDSREYKEMSSYPFIRHVAQIQHVTKFYQTAIRESELNVVRNDSLKQLSLMKYR</sequence>
<organism evidence="1 2">
    <name type="scientific">Vibrio qingdaonensis</name>
    <dbReference type="NCBI Taxonomy" id="2829491"/>
    <lineage>
        <taxon>Bacteria</taxon>
        <taxon>Pseudomonadati</taxon>
        <taxon>Pseudomonadota</taxon>
        <taxon>Gammaproteobacteria</taxon>
        <taxon>Vibrionales</taxon>
        <taxon>Vibrionaceae</taxon>
        <taxon>Vibrio</taxon>
    </lineage>
</organism>
<reference evidence="1" key="1">
    <citation type="submission" date="2022-02" db="EMBL/GenBank/DDBJ databases">
        <title>Vibrio sp. nov, a new bacterium isolated from seawater.</title>
        <authorList>
            <person name="Yuan Y."/>
        </authorList>
    </citation>
    <scope>NUCLEOTIDE SEQUENCE</scope>
    <source>
        <strain evidence="1">ZSDZ65</strain>
    </source>
</reference>
<dbReference type="AlphaFoldDB" id="A0A9X3HXC5"/>
<proteinExistence type="predicted"/>
<evidence type="ECO:0008006" key="3">
    <source>
        <dbReference type="Google" id="ProtNLM"/>
    </source>
</evidence>
<evidence type="ECO:0000313" key="2">
    <source>
        <dbReference type="Proteomes" id="UP001155587"/>
    </source>
</evidence>
<evidence type="ECO:0000313" key="1">
    <source>
        <dbReference type="EMBL" id="MCW8347585.1"/>
    </source>
</evidence>